<dbReference type="InterPro" id="IPR016130">
    <property type="entry name" value="Tyr_Pase_AS"/>
</dbReference>
<evidence type="ECO:0000259" key="3">
    <source>
        <dbReference type="PROSITE" id="PS50056"/>
    </source>
</evidence>
<feature type="region of interest" description="Disordered" evidence="1">
    <location>
        <begin position="348"/>
        <end position="367"/>
    </location>
</feature>
<dbReference type="InterPro" id="IPR000387">
    <property type="entry name" value="Tyr_Pase_dom"/>
</dbReference>
<dbReference type="PROSITE" id="PS50056">
    <property type="entry name" value="TYR_PHOSPHATASE_2"/>
    <property type="match status" value="1"/>
</dbReference>
<feature type="domain" description="Tyrosine-protein phosphatase" evidence="2">
    <location>
        <begin position="21"/>
        <end position="226"/>
    </location>
</feature>
<dbReference type="PANTHER" id="PTHR19134">
    <property type="entry name" value="RECEPTOR-TYPE TYROSINE-PROTEIN PHOSPHATASE"/>
    <property type="match status" value="1"/>
</dbReference>
<sequence length="448" mass="48892">LHAEYNAVVRIKSDDPRSAFKIYEAQRSKCYPYWPETVHRKLYFSSGYPGTMPNPIDSSSSGTASKDRSHPIAEFEVENVACRMDEHFACSTLRLTHLPSGRRRTVEHFAYFSWPDHGVPLSTTGLQQLLSSVQDTYNQSIRQLGYSSFMDQIVPPPPVVVHCSAGIGRTGTYVTADICTKWLIDSTNTAKLINIPLTVSRVRSQRCGCVQVAAQYVFCYRVLIDYALQHKLLDDGPDSLAQTALDLLKPPLPHHTESSGLASISPIFYHSSSLPRPGHHPPGVSSSVFGSGGPVPSGLSATLAEFRNLLPTTQLLSIWHAMKSKRDQEGGAQALVNTDFVMTENICSDSESTSDADHPVDSFRDSPRAVMLDRVSVASQRDKVDTPRSTGDCSPAHSNRSSVSSHTTDADCPVICVPGPVYLVHDADAECTKSSGALNIEVNTEKAT</sequence>
<evidence type="ECO:0000313" key="4">
    <source>
        <dbReference type="WBParaSite" id="ECPE_0000839701-mRNA-1"/>
    </source>
</evidence>
<name>A0A183AN36_9TREM</name>
<dbReference type="SMART" id="SM00194">
    <property type="entry name" value="PTPc"/>
    <property type="match status" value="1"/>
</dbReference>
<evidence type="ECO:0000256" key="1">
    <source>
        <dbReference type="SAM" id="MobiDB-lite"/>
    </source>
</evidence>
<dbReference type="InterPro" id="IPR029021">
    <property type="entry name" value="Prot-tyrosine_phosphatase-like"/>
</dbReference>
<dbReference type="GO" id="GO:0004725">
    <property type="term" value="F:protein tyrosine phosphatase activity"/>
    <property type="evidence" value="ECO:0007669"/>
    <property type="project" value="InterPro"/>
</dbReference>
<dbReference type="PROSITE" id="PS50055">
    <property type="entry name" value="TYR_PHOSPHATASE_PTP"/>
    <property type="match status" value="1"/>
</dbReference>
<feature type="domain" description="Tyrosine specific protein phosphatases" evidence="3">
    <location>
        <begin position="127"/>
        <end position="217"/>
    </location>
</feature>
<dbReference type="InterPro" id="IPR050348">
    <property type="entry name" value="Protein-Tyr_Phosphatase"/>
</dbReference>
<feature type="region of interest" description="Disordered" evidence="1">
    <location>
        <begin position="375"/>
        <end position="409"/>
    </location>
</feature>
<proteinExistence type="predicted"/>
<reference evidence="4" key="1">
    <citation type="submission" date="2016-06" db="UniProtKB">
        <authorList>
            <consortium name="WormBaseParasite"/>
        </authorList>
    </citation>
    <scope>IDENTIFICATION</scope>
</reference>
<dbReference type="SUPFAM" id="SSF52799">
    <property type="entry name" value="(Phosphotyrosine protein) phosphatases II"/>
    <property type="match status" value="1"/>
</dbReference>
<feature type="compositionally biased region" description="Basic and acidic residues" evidence="1">
    <location>
        <begin position="355"/>
        <end position="367"/>
    </location>
</feature>
<feature type="compositionally biased region" description="Polar residues" evidence="1">
    <location>
        <begin position="387"/>
        <end position="407"/>
    </location>
</feature>
<organism evidence="4">
    <name type="scientific">Echinostoma caproni</name>
    <dbReference type="NCBI Taxonomy" id="27848"/>
    <lineage>
        <taxon>Eukaryota</taxon>
        <taxon>Metazoa</taxon>
        <taxon>Spiralia</taxon>
        <taxon>Lophotrochozoa</taxon>
        <taxon>Platyhelminthes</taxon>
        <taxon>Trematoda</taxon>
        <taxon>Digenea</taxon>
        <taxon>Plagiorchiida</taxon>
        <taxon>Echinostomata</taxon>
        <taxon>Echinostomatoidea</taxon>
        <taxon>Echinostomatidae</taxon>
        <taxon>Echinostoma</taxon>
    </lineage>
</organism>
<dbReference type="AlphaFoldDB" id="A0A183AN36"/>
<dbReference type="PANTHER" id="PTHR19134:SF534">
    <property type="entry name" value="LD27988P"/>
    <property type="match status" value="1"/>
</dbReference>
<dbReference type="CDD" id="cd00047">
    <property type="entry name" value="PTPc"/>
    <property type="match status" value="1"/>
</dbReference>
<protein>
    <submittedName>
        <fullName evidence="4">Protein tyrosine phosphatase</fullName>
    </submittedName>
</protein>
<dbReference type="InterPro" id="IPR003595">
    <property type="entry name" value="Tyr_Pase_cat"/>
</dbReference>
<dbReference type="PRINTS" id="PR00700">
    <property type="entry name" value="PRTYPHPHTASE"/>
</dbReference>
<dbReference type="Gene3D" id="3.90.190.10">
    <property type="entry name" value="Protein tyrosine phosphatase superfamily"/>
    <property type="match status" value="1"/>
</dbReference>
<dbReference type="PROSITE" id="PS00383">
    <property type="entry name" value="TYR_PHOSPHATASE_1"/>
    <property type="match status" value="1"/>
</dbReference>
<dbReference type="InterPro" id="IPR000242">
    <property type="entry name" value="PTP_cat"/>
</dbReference>
<dbReference type="WBParaSite" id="ECPE_0000839701-mRNA-1">
    <property type="protein sequence ID" value="ECPE_0000839701-mRNA-1"/>
    <property type="gene ID" value="ECPE_0000839701"/>
</dbReference>
<accession>A0A183AN36</accession>
<dbReference type="Pfam" id="PF00102">
    <property type="entry name" value="Y_phosphatase"/>
    <property type="match status" value="1"/>
</dbReference>
<evidence type="ECO:0000259" key="2">
    <source>
        <dbReference type="PROSITE" id="PS50055"/>
    </source>
</evidence>
<dbReference type="SMART" id="SM00404">
    <property type="entry name" value="PTPc_motif"/>
    <property type="match status" value="1"/>
</dbReference>